<dbReference type="InterPro" id="IPR046373">
    <property type="entry name" value="Acyl-CoA_Oxase/DH_mid-dom_sf"/>
</dbReference>
<evidence type="ECO:0000256" key="8">
    <source>
        <dbReference type="ARBA" id="ARBA00023002"/>
    </source>
</evidence>
<dbReference type="SUPFAM" id="SSF47203">
    <property type="entry name" value="Acyl-CoA dehydrogenase C-terminal domain-like"/>
    <property type="match status" value="2"/>
</dbReference>
<feature type="domain" description="Acyl-CoA oxidase C-terminal" evidence="12">
    <location>
        <begin position="513"/>
        <end position="651"/>
    </location>
</feature>
<accession>A0A251XRH0</accession>
<keyword evidence="6" id="KW-0274">FAD</keyword>
<keyword evidence="8" id="KW-0560">Oxidoreductase</keyword>
<dbReference type="InterPro" id="IPR055060">
    <property type="entry name" value="ACOX_C_alpha1"/>
</dbReference>
<organism evidence="14 15">
    <name type="scientific">Clavibacter michiganensis</name>
    <dbReference type="NCBI Taxonomy" id="28447"/>
    <lineage>
        <taxon>Bacteria</taxon>
        <taxon>Bacillati</taxon>
        <taxon>Actinomycetota</taxon>
        <taxon>Actinomycetes</taxon>
        <taxon>Micrococcales</taxon>
        <taxon>Microbacteriaceae</taxon>
        <taxon>Clavibacter</taxon>
    </lineage>
</organism>
<dbReference type="SUPFAM" id="SSF56645">
    <property type="entry name" value="Acyl-CoA dehydrogenase NM domain-like"/>
    <property type="match status" value="1"/>
</dbReference>
<dbReference type="FunFam" id="1.20.140.10:FF:000010">
    <property type="entry name" value="Acyl-coenzyme A oxidase"/>
    <property type="match status" value="1"/>
</dbReference>
<evidence type="ECO:0000256" key="1">
    <source>
        <dbReference type="ARBA" id="ARBA00001974"/>
    </source>
</evidence>
<dbReference type="Pfam" id="PF22924">
    <property type="entry name" value="ACOX_C_alpha1"/>
    <property type="match status" value="1"/>
</dbReference>
<evidence type="ECO:0000259" key="13">
    <source>
        <dbReference type="Pfam" id="PF22924"/>
    </source>
</evidence>
<name>A0A251XRH0_9MICO</name>
<gene>
    <name evidence="14" type="primary">fadE</name>
    <name evidence="14" type="ORF">CMsap09_04050</name>
</gene>
<dbReference type="AlphaFoldDB" id="A0A251XRH0"/>
<comment type="similarity">
    <text evidence="3">Belongs to the acyl-CoA oxidase family.</text>
</comment>
<protein>
    <recommendedName>
        <fullName evidence="4">acyl-CoA oxidase</fullName>
        <ecNumber evidence="4">1.3.3.6</ecNumber>
    </recommendedName>
</protein>
<evidence type="ECO:0000259" key="12">
    <source>
        <dbReference type="Pfam" id="PF01756"/>
    </source>
</evidence>
<dbReference type="PANTHER" id="PTHR10909">
    <property type="entry name" value="ELECTRON TRANSPORT OXIDOREDUCTASE"/>
    <property type="match status" value="1"/>
</dbReference>
<evidence type="ECO:0000256" key="5">
    <source>
        <dbReference type="ARBA" id="ARBA00022630"/>
    </source>
</evidence>
<dbReference type="EC" id="1.3.3.6" evidence="4"/>
<evidence type="ECO:0000256" key="6">
    <source>
        <dbReference type="ARBA" id="ARBA00022827"/>
    </source>
</evidence>
<dbReference type="GO" id="GO:0005504">
    <property type="term" value="F:fatty acid binding"/>
    <property type="evidence" value="ECO:0007669"/>
    <property type="project" value="TreeGrafter"/>
</dbReference>
<evidence type="ECO:0000256" key="7">
    <source>
        <dbReference type="ARBA" id="ARBA00022832"/>
    </source>
</evidence>
<dbReference type="FunFam" id="2.40.110.10:FF:000005">
    <property type="entry name" value="Acyl-coenzyme A oxidase"/>
    <property type="match status" value="1"/>
</dbReference>
<dbReference type="EMBL" id="MDHJ01000001">
    <property type="protein sequence ID" value="OUE08101.1"/>
    <property type="molecule type" value="Genomic_DNA"/>
</dbReference>
<dbReference type="Gene3D" id="2.40.110.10">
    <property type="entry name" value="Butyryl-CoA Dehydrogenase, subunit A, domain 2"/>
    <property type="match status" value="1"/>
</dbReference>
<dbReference type="GO" id="GO:0003997">
    <property type="term" value="F:acyl-CoA oxidase activity"/>
    <property type="evidence" value="ECO:0007669"/>
    <property type="project" value="UniProtKB-EC"/>
</dbReference>
<keyword evidence="5" id="KW-0285">Flavoprotein</keyword>
<keyword evidence="9" id="KW-0443">Lipid metabolism</keyword>
<dbReference type="GO" id="GO:0071949">
    <property type="term" value="F:FAD binding"/>
    <property type="evidence" value="ECO:0007669"/>
    <property type="project" value="InterPro"/>
</dbReference>
<dbReference type="InterPro" id="IPR002655">
    <property type="entry name" value="Acyl-CoA_oxidase_C"/>
</dbReference>
<feature type="compositionally biased region" description="Low complexity" evidence="11">
    <location>
        <begin position="654"/>
        <end position="676"/>
    </location>
</feature>
<evidence type="ECO:0000256" key="10">
    <source>
        <dbReference type="ARBA" id="ARBA00023140"/>
    </source>
</evidence>
<evidence type="ECO:0000256" key="3">
    <source>
        <dbReference type="ARBA" id="ARBA00006288"/>
    </source>
</evidence>
<evidence type="ECO:0000256" key="9">
    <source>
        <dbReference type="ARBA" id="ARBA00023098"/>
    </source>
</evidence>
<dbReference type="InterPro" id="IPR012258">
    <property type="entry name" value="Acyl-CoA_oxidase"/>
</dbReference>
<feature type="compositionally biased region" description="Basic residues" evidence="11">
    <location>
        <begin position="677"/>
        <end position="691"/>
    </location>
</feature>
<evidence type="ECO:0000256" key="4">
    <source>
        <dbReference type="ARBA" id="ARBA00012870"/>
    </source>
</evidence>
<dbReference type="GO" id="GO:0055088">
    <property type="term" value="P:lipid homeostasis"/>
    <property type="evidence" value="ECO:0007669"/>
    <property type="project" value="TreeGrafter"/>
</dbReference>
<dbReference type="PANTHER" id="PTHR10909:SF352">
    <property type="entry name" value="ACYL-COENZYME A OXIDASE-LIKE PROTEIN"/>
    <property type="match status" value="1"/>
</dbReference>
<proteinExistence type="inferred from homology"/>
<evidence type="ECO:0000313" key="14">
    <source>
        <dbReference type="EMBL" id="OUE08101.1"/>
    </source>
</evidence>
<dbReference type="InterPro" id="IPR009100">
    <property type="entry name" value="AcylCoA_DH/oxidase_NM_dom_sf"/>
</dbReference>
<comment type="caution">
    <text evidence="14">The sequence shown here is derived from an EMBL/GenBank/DDBJ whole genome shotgun (WGS) entry which is preliminary data.</text>
</comment>
<feature type="domain" description="Acyl-CoA oxidase C-alpha1" evidence="13">
    <location>
        <begin position="292"/>
        <end position="450"/>
    </location>
</feature>
<dbReference type="Pfam" id="PF01756">
    <property type="entry name" value="ACOX"/>
    <property type="match status" value="1"/>
</dbReference>
<dbReference type="PIRSF" id="PIRSF000168">
    <property type="entry name" value="Acyl-CoA_oxidase"/>
    <property type="match status" value="1"/>
</dbReference>
<dbReference type="GO" id="GO:0033540">
    <property type="term" value="P:fatty acid beta-oxidation using acyl-CoA oxidase"/>
    <property type="evidence" value="ECO:0007669"/>
    <property type="project" value="TreeGrafter"/>
</dbReference>
<dbReference type="Proteomes" id="UP000195106">
    <property type="component" value="Unassembled WGS sequence"/>
</dbReference>
<comment type="subcellular location">
    <subcellularLocation>
        <location evidence="2">Peroxisome</location>
    </subcellularLocation>
</comment>
<dbReference type="InterPro" id="IPR036250">
    <property type="entry name" value="AcylCo_DH-like_C"/>
</dbReference>
<evidence type="ECO:0000256" key="11">
    <source>
        <dbReference type="SAM" id="MobiDB-lite"/>
    </source>
</evidence>
<keyword evidence="7" id="KW-0276">Fatty acid metabolism</keyword>
<evidence type="ECO:0000256" key="2">
    <source>
        <dbReference type="ARBA" id="ARBA00004275"/>
    </source>
</evidence>
<evidence type="ECO:0000313" key="15">
    <source>
        <dbReference type="Proteomes" id="UP000195106"/>
    </source>
</evidence>
<comment type="cofactor">
    <cofactor evidence="1">
        <name>FAD</name>
        <dbReference type="ChEBI" id="CHEBI:57692"/>
    </cofactor>
</comment>
<dbReference type="Gene3D" id="1.20.140.10">
    <property type="entry name" value="Butyryl-CoA Dehydrogenase, subunit A, domain 3"/>
    <property type="match status" value="2"/>
</dbReference>
<feature type="region of interest" description="Disordered" evidence="11">
    <location>
        <begin position="654"/>
        <end position="712"/>
    </location>
</feature>
<reference evidence="14 15" key="1">
    <citation type="submission" date="2016-08" db="EMBL/GenBank/DDBJ databases">
        <title>Genome sequence of Clavibacter michiganensis spp. strain CASJ009.</title>
        <authorList>
            <person name="Thapa S.P."/>
            <person name="Coaker G."/>
        </authorList>
    </citation>
    <scope>NUCLEOTIDE SEQUENCE [LARGE SCALE GENOMIC DNA]</scope>
    <source>
        <strain evidence="14">CASJ009</strain>
    </source>
</reference>
<keyword evidence="10" id="KW-0576">Peroxisome</keyword>
<sequence length="788" mass="85502">MARDLDRTDGTAGTGTGPQVDVARLGRILLGRWADVRTSSRELTSRPELHRVEGLDMHQHRARVSEQLKILVEHGGVHRAFPRIVGGLEDHGGNIAGFEELVAADPSLQIKAGVQWGLFGSAVMHLGTERHHRELLPGIMSLETPGAFAMTETGHGSDVASIGTTATYDPETGEFDLHTPFRAAWKDYLGNAAVDGRAATVFAQLVTQGVNHGVHCFFVPLRDEHGAFLPGIGGEDDGLKGGLNGIDNGRLHFDHVRVPRANLLNRYGDVAEDGTYTSEIPSPGRRFFTMLGTLVQGRVSLDGAATSAAKIALQIAVTYGNQRRQFVAGGTDEEVLLDYQRHQRRLIPRIATTYAASFAHEKLLGQFDSVFSGTTDTDEDRQDLETLAAALKPLSTWHALDTIQEAREACGGQGFLAENRLVGLRADLDVYATFEGDNTVLLQLVAKRLLTDVNRRFAKADFGVLARYVVEQAADRTLRSTGLRTLGQALADRGSTARSVGQLREPDTQRALLTGRVETMVGEIATALRATRKMAPAEAATLFNRHQDALIEAARAHAQLLQWEAFTEALDPVSETGRAMDDGTRRILTWTRDLFGLRLIEEDLAWYLIHGRISAPRARAVTAYIDRLVARLRPHAQDLVDAFGYTPAHVRAAVASGRSGRARTRPGPTATPGSPTGRRRAWSGARRRGRRGSAGQISRIPSRAAPAGGSCPVSTSSIRWIAAYSAVAMRPAASNTGSVRRRRSPGRLACRNSTTTRVRGHSPTTVTLEPLMPWASGARPRVSRGSPQ</sequence>